<dbReference type="Proteomes" id="UP001497453">
    <property type="component" value="Chromosome 4"/>
</dbReference>
<gene>
    <name evidence="3" type="ORF">GFSPODELE1_LOCUS5692</name>
</gene>
<dbReference type="InterPro" id="IPR024662">
    <property type="entry name" value="Trs65"/>
</dbReference>
<evidence type="ECO:0000256" key="1">
    <source>
        <dbReference type="SAM" id="MobiDB-lite"/>
    </source>
</evidence>
<evidence type="ECO:0000313" key="3">
    <source>
        <dbReference type="EMBL" id="CAL1706027.1"/>
    </source>
</evidence>
<reference evidence="4" key="1">
    <citation type="submission" date="2024-04" db="EMBL/GenBank/DDBJ databases">
        <authorList>
            <person name="Shaw F."/>
            <person name="Minotto A."/>
        </authorList>
    </citation>
    <scope>NUCLEOTIDE SEQUENCE [LARGE SCALE GENOMIC DNA]</scope>
</reference>
<dbReference type="InterPro" id="IPR055420">
    <property type="entry name" value="IgD3_Trs65"/>
</dbReference>
<feature type="region of interest" description="Disordered" evidence="1">
    <location>
        <begin position="104"/>
        <end position="127"/>
    </location>
</feature>
<dbReference type="PANTHER" id="PTHR28159">
    <property type="entry name" value="TRAFFICKING PROTEIN PARTICLE COMPLEX II-SPECIFIC SUBUNIT 65"/>
    <property type="match status" value="1"/>
</dbReference>
<feature type="compositionally biased region" description="Low complexity" evidence="1">
    <location>
        <begin position="329"/>
        <end position="346"/>
    </location>
</feature>
<feature type="compositionally biased region" description="Acidic residues" evidence="1">
    <location>
        <begin position="396"/>
        <end position="408"/>
    </location>
</feature>
<feature type="domain" description="Trafficking protein particle complex II-specific subunit 65 IgD3" evidence="2">
    <location>
        <begin position="953"/>
        <end position="1015"/>
    </location>
</feature>
<feature type="compositionally biased region" description="Basic and acidic residues" evidence="1">
    <location>
        <begin position="409"/>
        <end position="420"/>
    </location>
</feature>
<dbReference type="Pfam" id="PF12735">
    <property type="entry name" value="IgD3_Trs65"/>
    <property type="match status" value="1"/>
</dbReference>
<sequence>MSNLEEYFNSAVLDVITPIVSVGFPPHEDIHAANAWLEAVEDENVDRNLAFFDENLAFVLLLRFGYEQFDEDGLEDTKPRKPPISLLSFLAHLQISWDASYISSLPPPPSPSPTADGRPPVPSRTVSIPKTKATSLMPVHPSIFPPSTPHPLPSTGDADRQYVQAQGTPLRFGVWGENSNLEDAQNEDFALLWSEKDKTWVAVYKMTVQVSFMPTRVPDPLLCLTVSTTLREKPLAFTPPRKPLAALIEAAGGLPDEREPGTPLKVNGDDDDEGLDVTGLEEVNLLEGLKIDPTFASESLNLPTTRLAPSVRMQSYSLPPVTPNPDSPGTSTSTHTISRTGTSTHTTLRKSFRKTMRTVSGFRVRMRTVFVPYFMLPPNGTRKSTNGTPRKSSPDTDSEESDLDDEEHLNERELREAGNEEHTVVLCVEVENGGESSAGFAVESVNVSVGGEGAQTRLIGWGESGLSQPEKVFPLLLNPMEQYNLLYAVSFLRSPETDEFSLAKGRGLPGTPAIQDLQRAVTIIINGRPYDILSEDGTRLDLSQLNYPTPTFPSRWNCVLDLSPQSQATVTVDTAPEEHTKIALPTPASPFPGSASRPMLSAALGTGGLLSPMPAAFQTPRGVYPKSPGTPTPTGAGAMPSISSIVAGSKRYTLSAMDADMVSASVASSGGDSAKFRGQISPVNYRSGPAMLNPANQRDTLLQSGTQATTTAPINPILSATAASNRNSYLPPSVTVQSYMQSPTTYGPLSPPLPPVPGAQSYGSFGSRRAAGLGLGHGQEDSVSSAISLDMMVVPPTPAYPAYPTSQPLPPTPRWQGPITNLQSGAVGPSVEIKRERGGNVGIPPTPGPMVGAGGGFAQMQMQIEAESGGRGQGEGDTIVVSVGLLPMRRFSKADGTGAMRKIGKIYPLDQFTLDIFVFNQSSRTRRFEVSYPDRRKRRKEQVVGIGHPAKKGEGDAVGIVPLENRVRIGPLLPSTCQSVRMDFLALSPGVHSVDTLTLTDIQTGYTMNLRYVPIKSVPDEIPDVVRRSVLDVVIHEHEITQDKERNP</sequence>
<accession>A0ABP1DFV2</accession>
<keyword evidence="4" id="KW-1185">Reference proteome</keyword>
<dbReference type="EMBL" id="OZ037947">
    <property type="protein sequence ID" value="CAL1706027.1"/>
    <property type="molecule type" value="Genomic_DNA"/>
</dbReference>
<evidence type="ECO:0000313" key="4">
    <source>
        <dbReference type="Proteomes" id="UP001497453"/>
    </source>
</evidence>
<protein>
    <recommendedName>
        <fullName evidence="2">Trafficking protein particle complex II-specific subunit 65 IgD3 domain-containing protein</fullName>
    </recommendedName>
</protein>
<feature type="region of interest" description="Disordered" evidence="1">
    <location>
        <begin position="253"/>
        <end position="272"/>
    </location>
</feature>
<evidence type="ECO:0000259" key="2">
    <source>
        <dbReference type="Pfam" id="PF12735"/>
    </source>
</evidence>
<name>A0ABP1DFV2_9APHY</name>
<feature type="region of interest" description="Disordered" evidence="1">
    <location>
        <begin position="315"/>
        <end position="352"/>
    </location>
</feature>
<organism evidence="3 4">
    <name type="scientific">Somion occarium</name>
    <dbReference type="NCBI Taxonomy" id="3059160"/>
    <lineage>
        <taxon>Eukaryota</taxon>
        <taxon>Fungi</taxon>
        <taxon>Dikarya</taxon>
        <taxon>Basidiomycota</taxon>
        <taxon>Agaricomycotina</taxon>
        <taxon>Agaricomycetes</taxon>
        <taxon>Polyporales</taxon>
        <taxon>Cerrenaceae</taxon>
        <taxon>Somion</taxon>
    </lineage>
</organism>
<proteinExistence type="predicted"/>
<dbReference type="PANTHER" id="PTHR28159:SF1">
    <property type="entry name" value="TRAFFICKING PROTEIN PARTICLE COMPLEX II-SPECIFIC SUBUNIT 65"/>
    <property type="match status" value="1"/>
</dbReference>
<feature type="compositionally biased region" description="Polar residues" evidence="1">
    <location>
        <begin position="381"/>
        <end position="391"/>
    </location>
</feature>
<feature type="region of interest" description="Disordered" evidence="1">
    <location>
        <begin position="375"/>
        <end position="420"/>
    </location>
</feature>